<evidence type="ECO:0000313" key="2">
    <source>
        <dbReference type="EMBL" id="CAH2274924.1"/>
    </source>
</evidence>
<dbReference type="EMBL" id="OW240914">
    <property type="protein sequence ID" value="CAH2274924.1"/>
    <property type="molecule type" value="Genomic_DNA"/>
</dbReference>
<dbReference type="AlphaFoldDB" id="A0AAD1VZL4"/>
<reference evidence="2" key="1">
    <citation type="submission" date="2022-03" db="EMBL/GenBank/DDBJ databases">
        <authorList>
            <person name="Alioto T."/>
            <person name="Alioto T."/>
            <person name="Gomez Garrido J."/>
        </authorList>
    </citation>
    <scope>NUCLEOTIDE SEQUENCE</scope>
</reference>
<organism evidence="2 3">
    <name type="scientific">Pelobates cultripes</name>
    <name type="common">Western spadefoot toad</name>
    <dbReference type="NCBI Taxonomy" id="61616"/>
    <lineage>
        <taxon>Eukaryota</taxon>
        <taxon>Metazoa</taxon>
        <taxon>Chordata</taxon>
        <taxon>Craniata</taxon>
        <taxon>Vertebrata</taxon>
        <taxon>Euteleostomi</taxon>
        <taxon>Amphibia</taxon>
        <taxon>Batrachia</taxon>
        <taxon>Anura</taxon>
        <taxon>Pelobatoidea</taxon>
        <taxon>Pelobatidae</taxon>
        <taxon>Pelobates</taxon>
    </lineage>
</organism>
<feature type="non-terminal residue" evidence="2">
    <location>
        <position position="105"/>
    </location>
</feature>
<evidence type="ECO:0000313" key="3">
    <source>
        <dbReference type="Proteomes" id="UP001295444"/>
    </source>
</evidence>
<sequence length="105" mass="11640">MADLLPNKALDSLSEGEDFSNVPMLTPQQNNQALPHRQTEPQMATKVDLSGMVSDLKAFFTSELAVLKEELGTLTGRIRVTEDQVHDLRVKQDSTTKQVLEISTT</sequence>
<feature type="region of interest" description="Disordered" evidence="1">
    <location>
        <begin position="1"/>
        <end position="38"/>
    </location>
</feature>
<keyword evidence="3" id="KW-1185">Reference proteome</keyword>
<evidence type="ECO:0000256" key="1">
    <source>
        <dbReference type="SAM" id="MobiDB-lite"/>
    </source>
</evidence>
<accession>A0AAD1VZL4</accession>
<dbReference type="Proteomes" id="UP001295444">
    <property type="component" value="Chromosome 03"/>
</dbReference>
<gene>
    <name evidence="2" type="ORF">PECUL_23A038930</name>
</gene>
<proteinExistence type="predicted"/>
<protein>
    <submittedName>
        <fullName evidence="2">Uncharacterized protein</fullName>
    </submittedName>
</protein>
<name>A0AAD1VZL4_PELCU</name>